<evidence type="ECO:0000313" key="1">
    <source>
        <dbReference type="EMBL" id="CEK92619.1"/>
    </source>
</evidence>
<organism evidence="2">
    <name type="scientific">Arion vulgaris</name>
    <dbReference type="NCBI Taxonomy" id="1028688"/>
    <lineage>
        <taxon>Eukaryota</taxon>
        <taxon>Metazoa</taxon>
        <taxon>Spiralia</taxon>
        <taxon>Lophotrochozoa</taxon>
        <taxon>Mollusca</taxon>
        <taxon>Gastropoda</taxon>
        <taxon>Heterobranchia</taxon>
        <taxon>Euthyneura</taxon>
        <taxon>Panpulmonata</taxon>
        <taxon>Eupulmonata</taxon>
        <taxon>Stylommatophora</taxon>
        <taxon>Helicina</taxon>
        <taxon>Arionoidea</taxon>
        <taxon>Arionidae</taxon>
        <taxon>Arion</taxon>
    </lineage>
</organism>
<gene>
    <name evidence="2" type="primary">ORF189175</name>
    <name evidence="1" type="synonym">ORF189167</name>
</gene>
<dbReference type="EMBL" id="HACG01045756">
    <property type="protein sequence ID" value="CEK92621.1"/>
    <property type="molecule type" value="Transcribed_RNA"/>
</dbReference>
<feature type="non-terminal residue" evidence="2">
    <location>
        <position position="63"/>
    </location>
</feature>
<reference evidence="2" key="1">
    <citation type="submission" date="2014-12" db="EMBL/GenBank/DDBJ databases">
        <title>Insight into the proteome of Arion vulgaris.</title>
        <authorList>
            <person name="Aradska J."/>
            <person name="Bulat T."/>
            <person name="Smidak R."/>
            <person name="Sarate P."/>
            <person name="Gangsoo J."/>
            <person name="Sialana F."/>
            <person name="Bilban M."/>
            <person name="Lubec G."/>
        </authorList>
    </citation>
    <scope>NUCLEOTIDE SEQUENCE</scope>
    <source>
        <tissue evidence="2">Skin</tissue>
    </source>
</reference>
<name>A0A0B7BJZ0_9EUPU</name>
<dbReference type="EMBL" id="HACG01045754">
    <property type="protein sequence ID" value="CEK92619.1"/>
    <property type="molecule type" value="Transcribed_RNA"/>
</dbReference>
<sequence>MFSKSGLLGQKLFPSGYRNSLQTITNRMCPTRNNGTISIICYVPLYITTKTKLIIIIISNVRY</sequence>
<accession>A0A0B7BJZ0</accession>
<protein>
    <submittedName>
        <fullName evidence="2">Uncharacterized protein</fullName>
    </submittedName>
</protein>
<proteinExistence type="predicted"/>
<evidence type="ECO:0000313" key="2">
    <source>
        <dbReference type="EMBL" id="CEK92621.1"/>
    </source>
</evidence>
<dbReference type="AlphaFoldDB" id="A0A0B7BJZ0"/>